<dbReference type="PANTHER" id="PTHR23028">
    <property type="entry name" value="ACETYLTRANSFERASE"/>
    <property type="match status" value="1"/>
</dbReference>
<organism evidence="3 4">
    <name type="scientific">Paractinoplanes rishiriensis</name>
    <dbReference type="NCBI Taxonomy" id="1050105"/>
    <lineage>
        <taxon>Bacteria</taxon>
        <taxon>Bacillati</taxon>
        <taxon>Actinomycetota</taxon>
        <taxon>Actinomycetes</taxon>
        <taxon>Micromonosporales</taxon>
        <taxon>Micromonosporaceae</taxon>
        <taxon>Paractinoplanes</taxon>
    </lineage>
</organism>
<evidence type="ECO:0000256" key="1">
    <source>
        <dbReference type="SAM" id="Phobius"/>
    </source>
</evidence>
<gene>
    <name evidence="3" type="ORF">Ari01nite_07290</name>
</gene>
<keyword evidence="4" id="KW-1185">Reference proteome</keyword>
<feature type="transmembrane region" description="Helical" evidence="1">
    <location>
        <begin position="43"/>
        <end position="62"/>
    </location>
</feature>
<feature type="transmembrane region" description="Helical" evidence="1">
    <location>
        <begin position="315"/>
        <end position="333"/>
    </location>
</feature>
<dbReference type="Pfam" id="PF01757">
    <property type="entry name" value="Acyl_transf_3"/>
    <property type="match status" value="1"/>
</dbReference>
<feature type="transmembrane region" description="Helical" evidence="1">
    <location>
        <begin position="203"/>
        <end position="222"/>
    </location>
</feature>
<dbReference type="GO" id="GO:0016747">
    <property type="term" value="F:acyltransferase activity, transferring groups other than amino-acyl groups"/>
    <property type="evidence" value="ECO:0007669"/>
    <property type="project" value="InterPro"/>
</dbReference>
<evidence type="ECO:0000313" key="3">
    <source>
        <dbReference type="EMBL" id="GIE93264.1"/>
    </source>
</evidence>
<dbReference type="InterPro" id="IPR050879">
    <property type="entry name" value="Acyltransferase_3"/>
</dbReference>
<feature type="transmembrane region" description="Helical" evidence="1">
    <location>
        <begin position="257"/>
        <end position="274"/>
    </location>
</feature>
<feature type="transmembrane region" description="Helical" evidence="1">
    <location>
        <begin position="178"/>
        <end position="196"/>
    </location>
</feature>
<dbReference type="InterPro" id="IPR002656">
    <property type="entry name" value="Acyl_transf_3_dom"/>
</dbReference>
<feature type="transmembrane region" description="Helical" evidence="1">
    <location>
        <begin position="353"/>
        <end position="371"/>
    </location>
</feature>
<feature type="transmembrane region" description="Helical" evidence="1">
    <location>
        <begin position="228"/>
        <end position="245"/>
    </location>
</feature>
<keyword evidence="1" id="KW-0472">Membrane</keyword>
<reference evidence="3" key="1">
    <citation type="submission" date="2021-01" db="EMBL/GenBank/DDBJ databases">
        <title>Whole genome shotgun sequence of Actinoplanes rishiriensis NBRC 108556.</title>
        <authorList>
            <person name="Komaki H."/>
            <person name="Tamura T."/>
        </authorList>
    </citation>
    <scope>NUCLEOTIDE SEQUENCE</scope>
    <source>
        <strain evidence="3">NBRC 108556</strain>
    </source>
</reference>
<keyword evidence="1" id="KW-1133">Transmembrane helix</keyword>
<name>A0A919MSJ1_9ACTN</name>
<feature type="transmembrane region" description="Helical" evidence="1">
    <location>
        <begin position="83"/>
        <end position="100"/>
    </location>
</feature>
<feature type="transmembrane region" description="Helical" evidence="1">
    <location>
        <begin position="12"/>
        <end position="31"/>
    </location>
</feature>
<keyword evidence="1" id="KW-0812">Transmembrane</keyword>
<dbReference type="Proteomes" id="UP000636960">
    <property type="component" value="Unassembled WGS sequence"/>
</dbReference>
<feature type="transmembrane region" description="Helical" evidence="1">
    <location>
        <begin position="286"/>
        <end position="308"/>
    </location>
</feature>
<feature type="domain" description="Acyltransferase 3" evidence="2">
    <location>
        <begin position="10"/>
        <end position="368"/>
    </location>
</feature>
<protein>
    <recommendedName>
        <fullName evidence="2">Acyltransferase 3 domain-containing protein</fullName>
    </recommendedName>
</protein>
<feature type="transmembrane region" description="Helical" evidence="1">
    <location>
        <begin position="112"/>
        <end position="133"/>
    </location>
</feature>
<dbReference type="PANTHER" id="PTHR23028:SF131">
    <property type="entry name" value="BLR2367 PROTEIN"/>
    <property type="match status" value="1"/>
</dbReference>
<dbReference type="AlphaFoldDB" id="A0A919MSJ1"/>
<dbReference type="RefSeq" id="WP_203779264.1">
    <property type="nucleotide sequence ID" value="NZ_BOMV01000006.1"/>
</dbReference>
<evidence type="ECO:0000313" key="4">
    <source>
        <dbReference type="Proteomes" id="UP000636960"/>
    </source>
</evidence>
<dbReference type="GO" id="GO:0000271">
    <property type="term" value="P:polysaccharide biosynthetic process"/>
    <property type="evidence" value="ECO:0007669"/>
    <property type="project" value="TreeGrafter"/>
</dbReference>
<proteinExistence type="predicted"/>
<sequence>MPAAPQHRMAWLDALRAVAALLVVYAHLSHYLLRGARDVSAEWLHAGTAGVMLFFLVSGYIIPASLERHGDLRRFWINRAARLFPLYLVVAALCVAVLPLDPYLSAHPGTAVVAHATMLTHLLGVPLVTPVFWTLTFEMAFYLVVSALFALGWHRASGGIAIALAAVAVLTAPLSPGVPVPPVLAAVLLACGLAALTCGRRPLVAAGAVTLLAAAAVLLLAGQDRAHVWDGLLIPAVMFVGTTIYRAERGQIPRRRAVLAAAVVAAALLVNWLAELVALDGLTARYVTRSVLTLLVIGGSFAVGMVLRHRRVPRALAWIGLVSYSVYLVHVPLIRLTGPILSGARGPLEPVAVLTFLAVLFGLSWLSYRYVELPGQRLGRRLAGSPVPPKPRVEVGAT</sequence>
<accession>A0A919MSJ1</accession>
<dbReference type="EMBL" id="BOMV01000006">
    <property type="protein sequence ID" value="GIE93264.1"/>
    <property type="molecule type" value="Genomic_DNA"/>
</dbReference>
<evidence type="ECO:0000259" key="2">
    <source>
        <dbReference type="Pfam" id="PF01757"/>
    </source>
</evidence>
<feature type="transmembrane region" description="Helical" evidence="1">
    <location>
        <begin position="140"/>
        <end position="172"/>
    </location>
</feature>
<dbReference type="GO" id="GO:0016020">
    <property type="term" value="C:membrane"/>
    <property type="evidence" value="ECO:0007669"/>
    <property type="project" value="TreeGrafter"/>
</dbReference>
<comment type="caution">
    <text evidence="3">The sequence shown here is derived from an EMBL/GenBank/DDBJ whole genome shotgun (WGS) entry which is preliminary data.</text>
</comment>